<evidence type="ECO:0000313" key="1">
    <source>
        <dbReference type="EMBL" id="HHS52613.1"/>
    </source>
</evidence>
<comment type="caution">
    <text evidence="1">The sequence shown here is derived from an EMBL/GenBank/DDBJ whole genome shotgun (WGS) entry which is preliminary data.</text>
</comment>
<dbReference type="AlphaFoldDB" id="A0A7C6AA56"/>
<sequence>MAKRLGEMAFANPTLYLTLYEDLGIINLKTMAKRGKISPYRSDSVRILCPDCRRRTYLNEVWGY</sequence>
<dbReference type="EMBL" id="DTLI01000167">
    <property type="protein sequence ID" value="HHS52613.1"/>
    <property type="molecule type" value="Genomic_DNA"/>
</dbReference>
<proteinExistence type="predicted"/>
<reference evidence="1" key="1">
    <citation type="journal article" date="2020" name="mSystems">
        <title>Genome- and Community-Level Interaction Insights into Carbon Utilization and Element Cycling Functions of Hydrothermarchaeota in Hydrothermal Sediment.</title>
        <authorList>
            <person name="Zhou Z."/>
            <person name="Liu Y."/>
            <person name="Xu W."/>
            <person name="Pan J."/>
            <person name="Luo Z.H."/>
            <person name="Li M."/>
        </authorList>
    </citation>
    <scope>NUCLEOTIDE SEQUENCE [LARGE SCALE GENOMIC DNA]</scope>
    <source>
        <strain evidence="1">SpSt-876</strain>
    </source>
</reference>
<name>A0A7C6AA56_UNCW3</name>
<accession>A0A7C6AA56</accession>
<protein>
    <submittedName>
        <fullName evidence="1">Uncharacterized protein</fullName>
    </submittedName>
</protein>
<gene>
    <name evidence="1" type="ORF">ENW73_07095</name>
</gene>
<organism evidence="1">
    <name type="scientific">candidate division WOR-3 bacterium</name>
    <dbReference type="NCBI Taxonomy" id="2052148"/>
    <lineage>
        <taxon>Bacteria</taxon>
        <taxon>Bacteria division WOR-3</taxon>
    </lineage>
</organism>